<accession>A0A371GI51</accession>
<reference evidence="1" key="1">
    <citation type="submission" date="2018-05" db="EMBL/GenBank/DDBJ databases">
        <title>Draft genome of Mucuna pruriens seed.</title>
        <authorList>
            <person name="Nnadi N.E."/>
            <person name="Vos R."/>
            <person name="Hasami M.H."/>
            <person name="Devisetty U.K."/>
            <person name="Aguiy J.C."/>
        </authorList>
    </citation>
    <scope>NUCLEOTIDE SEQUENCE [LARGE SCALE GENOMIC DNA]</scope>
    <source>
        <strain evidence="1">JCA_2017</strain>
    </source>
</reference>
<dbReference type="OrthoDB" id="1414623at2759"/>
<dbReference type="Proteomes" id="UP000257109">
    <property type="component" value="Unassembled WGS sequence"/>
</dbReference>
<dbReference type="AlphaFoldDB" id="A0A371GI51"/>
<dbReference type="EMBL" id="QJKJ01005446">
    <property type="protein sequence ID" value="RDX90248.1"/>
    <property type="molecule type" value="Genomic_DNA"/>
</dbReference>
<organism evidence="1 2">
    <name type="scientific">Mucuna pruriens</name>
    <name type="common">Velvet bean</name>
    <name type="synonym">Dolichos pruriens</name>
    <dbReference type="NCBI Taxonomy" id="157652"/>
    <lineage>
        <taxon>Eukaryota</taxon>
        <taxon>Viridiplantae</taxon>
        <taxon>Streptophyta</taxon>
        <taxon>Embryophyta</taxon>
        <taxon>Tracheophyta</taxon>
        <taxon>Spermatophyta</taxon>
        <taxon>Magnoliopsida</taxon>
        <taxon>eudicotyledons</taxon>
        <taxon>Gunneridae</taxon>
        <taxon>Pentapetalae</taxon>
        <taxon>rosids</taxon>
        <taxon>fabids</taxon>
        <taxon>Fabales</taxon>
        <taxon>Fabaceae</taxon>
        <taxon>Papilionoideae</taxon>
        <taxon>50 kb inversion clade</taxon>
        <taxon>NPAAA clade</taxon>
        <taxon>indigoferoid/millettioid clade</taxon>
        <taxon>Phaseoleae</taxon>
        <taxon>Mucuna</taxon>
    </lineage>
</organism>
<evidence type="ECO:0000313" key="2">
    <source>
        <dbReference type="Proteomes" id="UP000257109"/>
    </source>
</evidence>
<proteinExistence type="predicted"/>
<comment type="caution">
    <text evidence="1">The sequence shown here is derived from an EMBL/GenBank/DDBJ whole genome shotgun (WGS) entry which is preliminary data.</text>
</comment>
<evidence type="ECO:0000313" key="1">
    <source>
        <dbReference type="EMBL" id="RDX90248.1"/>
    </source>
</evidence>
<sequence length="67" mass="7752">MEKPLKIYCDNNLAILYSKNNRTSTKSKFRHQVFEHMGTSFMLSDPLTKGLIPKVFHEKTVHMGIAQ</sequence>
<protein>
    <recommendedName>
        <fullName evidence="3">Copia protein</fullName>
    </recommendedName>
</protein>
<keyword evidence="2" id="KW-1185">Reference proteome</keyword>
<evidence type="ECO:0008006" key="3">
    <source>
        <dbReference type="Google" id="ProtNLM"/>
    </source>
</evidence>
<gene>
    <name evidence="1" type="ORF">CR513_27916</name>
</gene>
<name>A0A371GI51_MUCPR</name>
<feature type="non-terminal residue" evidence="1">
    <location>
        <position position="1"/>
    </location>
</feature>